<accession>A0A842HTJ3</accession>
<evidence type="ECO:0000256" key="8">
    <source>
        <dbReference type="ARBA" id="ARBA00022825"/>
    </source>
</evidence>
<proteinExistence type="inferred from homology"/>
<dbReference type="Gene3D" id="3.40.50.880">
    <property type="match status" value="1"/>
</dbReference>
<feature type="signal peptide" evidence="10">
    <location>
        <begin position="1"/>
        <end position="22"/>
    </location>
</feature>
<comment type="catalytic activity">
    <reaction evidence="1">
        <text>[L-4-(L-arginin-2-N-yl)aspartate](n) + H2O = [L-4-(L-arginin-2-N-yl)aspartate](n-1) + L-4-(L-arginin-2-N-yl)aspartate</text>
        <dbReference type="Rhea" id="RHEA:12845"/>
        <dbReference type="Rhea" id="RHEA-COMP:13728"/>
        <dbReference type="Rhea" id="RHEA-COMP:13734"/>
        <dbReference type="ChEBI" id="CHEBI:15377"/>
        <dbReference type="ChEBI" id="CHEBI:137986"/>
        <dbReference type="ChEBI" id="CHEBI:137991"/>
        <dbReference type="EC" id="3.4.15.6"/>
    </reaction>
</comment>
<dbReference type="EMBL" id="JACJVJ010000001">
    <property type="protein sequence ID" value="MBC2777238.1"/>
    <property type="molecule type" value="Genomic_DNA"/>
</dbReference>
<keyword evidence="12" id="KW-1185">Reference proteome</keyword>
<feature type="active site" description="Charge relay system" evidence="9">
    <location>
        <position position="233"/>
    </location>
</feature>
<evidence type="ECO:0000256" key="6">
    <source>
        <dbReference type="ARBA" id="ARBA00022670"/>
    </source>
</evidence>
<dbReference type="InterPro" id="IPR005320">
    <property type="entry name" value="Peptidase_S51"/>
</dbReference>
<evidence type="ECO:0000256" key="3">
    <source>
        <dbReference type="ARBA" id="ARBA00006534"/>
    </source>
</evidence>
<dbReference type="AlphaFoldDB" id="A0A842HTJ3"/>
<evidence type="ECO:0000313" key="11">
    <source>
        <dbReference type="EMBL" id="MBC2777238.1"/>
    </source>
</evidence>
<gene>
    <name evidence="11" type="ORF">H6P80_06355</name>
</gene>
<dbReference type="InterPro" id="IPR011811">
    <property type="entry name" value="Peptidase_S51_cyanophycinase"/>
</dbReference>
<dbReference type="PANTHER" id="PTHR36175">
    <property type="entry name" value="CYANOPHYCINASE"/>
    <property type="match status" value="1"/>
</dbReference>
<keyword evidence="7 11" id="KW-0378">Hydrolase</keyword>
<evidence type="ECO:0000256" key="10">
    <source>
        <dbReference type="SAM" id="SignalP"/>
    </source>
</evidence>
<evidence type="ECO:0000256" key="7">
    <source>
        <dbReference type="ARBA" id="ARBA00022801"/>
    </source>
</evidence>
<dbReference type="RefSeq" id="WP_185800460.1">
    <property type="nucleotide sequence ID" value="NZ_JACJVJ010000001.1"/>
</dbReference>
<keyword evidence="10" id="KW-0732">Signal</keyword>
<dbReference type="Proteomes" id="UP000564378">
    <property type="component" value="Unassembled WGS sequence"/>
</dbReference>
<dbReference type="SUPFAM" id="SSF52317">
    <property type="entry name" value="Class I glutamine amidotransferase-like"/>
    <property type="match status" value="1"/>
</dbReference>
<dbReference type="Pfam" id="PF03575">
    <property type="entry name" value="Peptidase_S51"/>
    <property type="match status" value="1"/>
</dbReference>
<dbReference type="PIRSF" id="PIRSF032067">
    <property type="entry name" value="Cyanophycinase"/>
    <property type="match status" value="1"/>
</dbReference>
<name>A0A842HTJ3_9SPHN</name>
<dbReference type="GO" id="GO:0008241">
    <property type="term" value="F:peptidyl-dipeptidase activity"/>
    <property type="evidence" value="ECO:0007669"/>
    <property type="project" value="UniProtKB-EC"/>
</dbReference>
<evidence type="ECO:0000256" key="9">
    <source>
        <dbReference type="PIRSR" id="PIRSR032067-1"/>
    </source>
</evidence>
<dbReference type="GO" id="GO:0006508">
    <property type="term" value="P:proteolysis"/>
    <property type="evidence" value="ECO:0007669"/>
    <property type="project" value="UniProtKB-KW"/>
</dbReference>
<dbReference type="InterPro" id="IPR029062">
    <property type="entry name" value="Class_I_gatase-like"/>
</dbReference>
<feature type="chain" id="PRO_5032534912" description="Cyanophycinase" evidence="10">
    <location>
        <begin position="23"/>
        <end position="421"/>
    </location>
</feature>
<evidence type="ECO:0000256" key="1">
    <source>
        <dbReference type="ARBA" id="ARBA00001092"/>
    </source>
</evidence>
<keyword evidence="11" id="KW-0121">Carboxypeptidase</keyword>
<reference evidence="11 12" key="1">
    <citation type="submission" date="2020-08" db="EMBL/GenBank/DDBJ databases">
        <title>Draft genome sequence of Parasphingopyxis sp. GrpM-11.</title>
        <authorList>
            <person name="Oh J."/>
            <person name="Roh D.-H."/>
        </authorList>
    </citation>
    <scope>NUCLEOTIDE SEQUENCE [LARGE SCALE GENOMIC DNA]</scope>
    <source>
        <strain evidence="11 12">GrpM-11</strain>
    </source>
</reference>
<feature type="active site" description="Charge relay system" evidence="9">
    <location>
        <position position="262"/>
    </location>
</feature>
<keyword evidence="8" id="KW-0720">Serine protease</keyword>
<dbReference type="GO" id="GO:0008236">
    <property type="term" value="F:serine-type peptidase activity"/>
    <property type="evidence" value="ECO:0007669"/>
    <property type="project" value="UniProtKB-KW"/>
</dbReference>
<evidence type="ECO:0000256" key="5">
    <source>
        <dbReference type="ARBA" id="ARBA00015719"/>
    </source>
</evidence>
<sequence>MTRFLAFACAILCVALSVPAGAQTVPESAPAEGGRLVIVGGGLSLDNADVYHAFIDNRLAGSPGIAIIAAASASPSGSGATFAGELMFYGVAAEDVAIVQLAMLDDPDTPDVDESEWTGGATDPDQIATIENAGAIWFTGGDQMRLRQLLIAEDGTDTPMLAAIRTRLEVGAVVGGSSAGAAVMSDPMIAGGDPFGGLFGEVLAAAPSQSGESGSLVLDRGLGFFSPGLVDQHFAQRGRFGRLARAIMAQPATSRMGLGIDEDTALLVDRGDRAAWVVGRGTVTVLDGRRATVSATGFADIRLSRLHGGDMLNLSTLAVTPASGREPVTARPSVFGGLWPSVRLADPLESETRQLFTSEQRRAATARFEVNLAEDKRGAIFVFAADARTRYWRSAEEEGWNGTLSGVRLSLTTGAPQPYRH</sequence>
<comment type="function">
    <text evidence="2">Exopeptidase that catalyzes the hydrolytic cleavage of multi-L-arginyl-poly-L-aspartic acid (cyanophycin; a water-insoluble reserve polymer) into aspartate-arginine dipeptides.</text>
</comment>
<evidence type="ECO:0000256" key="4">
    <source>
        <dbReference type="ARBA" id="ARBA00013115"/>
    </source>
</evidence>
<evidence type="ECO:0000313" key="12">
    <source>
        <dbReference type="Proteomes" id="UP000564378"/>
    </source>
</evidence>
<feature type="active site" description="Charge relay system" evidence="9">
    <location>
        <position position="178"/>
    </location>
</feature>
<dbReference type="GO" id="GO:0004180">
    <property type="term" value="F:carboxypeptidase activity"/>
    <property type="evidence" value="ECO:0007669"/>
    <property type="project" value="UniProtKB-KW"/>
</dbReference>
<dbReference type="PANTHER" id="PTHR36175:SF1">
    <property type="entry name" value="CYANOPHYCINASE"/>
    <property type="match status" value="1"/>
</dbReference>
<dbReference type="CDD" id="cd03145">
    <property type="entry name" value="GAT1_cyanophycinase"/>
    <property type="match status" value="1"/>
</dbReference>
<comment type="caution">
    <text evidence="11">The sequence shown here is derived from an EMBL/GenBank/DDBJ whole genome shotgun (WGS) entry which is preliminary data.</text>
</comment>
<dbReference type="NCBIfam" id="TIGR02069">
    <property type="entry name" value="cyanophycinase"/>
    <property type="match status" value="1"/>
</dbReference>
<comment type="similarity">
    <text evidence="3">Belongs to the peptidase S51 family.</text>
</comment>
<dbReference type="EC" id="3.4.15.6" evidence="4"/>
<organism evidence="11 12">
    <name type="scientific">Parasphingopyxis marina</name>
    <dbReference type="NCBI Taxonomy" id="2761622"/>
    <lineage>
        <taxon>Bacteria</taxon>
        <taxon>Pseudomonadati</taxon>
        <taxon>Pseudomonadota</taxon>
        <taxon>Alphaproteobacteria</taxon>
        <taxon>Sphingomonadales</taxon>
        <taxon>Sphingomonadaceae</taxon>
        <taxon>Parasphingopyxis</taxon>
    </lineage>
</organism>
<protein>
    <recommendedName>
        <fullName evidence="5">Cyanophycinase</fullName>
        <ecNumber evidence="4">3.4.15.6</ecNumber>
    </recommendedName>
</protein>
<keyword evidence="6" id="KW-0645">Protease</keyword>
<evidence type="ECO:0000256" key="2">
    <source>
        <dbReference type="ARBA" id="ARBA00002039"/>
    </source>
</evidence>